<dbReference type="GO" id="GO:0006310">
    <property type="term" value="P:DNA recombination"/>
    <property type="evidence" value="ECO:0007669"/>
    <property type="project" value="UniProtKB-KW"/>
</dbReference>
<proteinExistence type="inferred from homology"/>
<evidence type="ECO:0000256" key="3">
    <source>
        <dbReference type="ARBA" id="ARBA00022908"/>
    </source>
</evidence>
<dbReference type="Proteomes" id="UP000472355">
    <property type="component" value="Unassembled WGS sequence"/>
</dbReference>
<keyword evidence="5" id="KW-0233">DNA recombination</keyword>
<dbReference type="InterPro" id="IPR013762">
    <property type="entry name" value="Integrase-like_cat_sf"/>
</dbReference>
<dbReference type="PANTHER" id="PTHR30349:SF64">
    <property type="entry name" value="PROPHAGE INTEGRASE INTD-RELATED"/>
    <property type="match status" value="1"/>
</dbReference>
<dbReference type="InterPro" id="IPR002104">
    <property type="entry name" value="Integrase_catalytic"/>
</dbReference>
<dbReference type="PROSITE" id="PS51900">
    <property type="entry name" value="CB"/>
    <property type="match status" value="1"/>
</dbReference>
<protein>
    <submittedName>
        <fullName evidence="9">Site-specific integrase</fullName>
    </submittedName>
</protein>
<dbReference type="CDD" id="cd01189">
    <property type="entry name" value="INT_ICEBs1_C_like"/>
    <property type="match status" value="1"/>
</dbReference>
<evidence type="ECO:0000256" key="4">
    <source>
        <dbReference type="ARBA" id="ARBA00023125"/>
    </source>
</evidence>
<evidence type="ECO:0000313" key="9">
    <source>
        <dbReference type="EMBL" id="NFA41013.1"/>
    </source>
</evidence>
<comment type="similarity">
    <text evidence="2">Belongs to the 'phage' integrase family.</text>
</comment>
<comment type="caution">
    <text evidence="9">The sequence shown here is derived from an EMBL/GenBank/DDBJ whole genome shotgun (WGS) entry which is preliminary data.</text>
</comment>
<feature type="domain" description="Core-binding (CB)" evidence="8">
    <location>
        <begin position="62"/>
        <end position="145"/>
    </location>
</feature>
<dbReference type="Pfam" id="PF14657">
    <property type="entry name" value="Arm-DNA-bind_4"/>
    <property type="match status" value="1"/>
</dbReference>
<dbReference type="PANTHER" id="PTHR30349">
    <property type="entry name" value="PHAGE INTEGRASE-RELATED"/>
    <property type="match status" value="1"/>
</dbReference>
<organism evidence="9 10">
    <name type="scientific">Clostridium botulinum</name>
    <dbReference type="NCBI Taxonomy" id="1491"/>
    <lineage>
        <taxon>Bacteria</taxon>
        <taxon>Bacillati</taxon>
        <taxon>Bacillota</taxon>
        <taxon>Clostridia</taxon>
        <taxon>Eubacteriales</taxon>
        <taxon>Clostridiaceae</taxon>
        <taxon>Clostridium</taxon>
    </lineage>
</organism>
<dbReference type="InterPro" id="IPR028259">
    <property type="entry name" value="AP2-like_int_N"/>
</dbReference>
<gene>
    <name evidence="9" type="ORF">EXM65_00145</name>
</gene>
<dbReference type="InterPro" id="IPR050090">
    <property type="entry name" value="Tyrosine_recombinase_XerCD"/>
</dbReference>
<evidence type="ECO:0000256" key="6">
    <source>
        <dbReference type="PROSITE-ProRule" id="PRU01248"/>
    </source>
</evidence>
<sequence>MEGGVRKKGNRWYYYFEAGRVNGKRKRIERKGGDTKKEAQQALRMALNEFNNTGSYVNETNMSFSDFLDYWFDEYVMKNCKYNTQQTYKSFININLKPNLGIYKIKQLNYAALQEFLNKQYAHGYSKNTLARLRSIISHSLEMAVSPYQFIKVNPAKNLTLPRFDNIAKENIVISIENFNKIIGRFPCGTSFYIPLQIAFNTGMRAGEVCGLTWDCVDFEKKTIRIEKILIFKTKQGYEFSTPKTKGSIRTISIGDTLINILKTHKNWQEENKKNYGSYYNDNNFVCTKENGSFVTMTSLRYLSRIINMELQIKFNFHSLRHTHATMLLEGGANIKDIQDRLGHSKFSTTMDLYSHVTAKMQNSTVNILENILNQEVKLPPN</sequence>
<name>A0A6M0SIN6_CLOBO</name>
<dbReference type="Pfam" id="PF00589">
    <property type="entry name" value="Phage_integrase"/>
    <property type="match status" value="1"/>
</dbReference>
<dbReference type="InterPro" id="IPR011010">
    <property type="entry name" value="DNA_brk_join_enz"/>
</dbReference>
<keyword evidence="3" id="KW-0229">DNA integration</keyword>
<accession>A0A6M0SIN6</accession>
<dbReference type="PROSITE" id="PS51898">
    <property type="entry name" value="TYR_RECOMBINASE"/>
    <property type="match status" value="1"/>
</dbReference>
<evidence type="ECO:0000259" key="7">
    <source>
        <dbReference type="PROSITE" id="PS51898"/>
    </source>
</evidence>
<dbReference type="RefSeq" id="WP_252233068.1">
    <property type="nucleotide sequence ID" value="NZ_QRCW01000017.1"/>
</dbReference>
<dbReference type="Gene3D" id="1.10.443.10">
    <property type="entry name" value="Intergrase catalytic core"/>
    <property type="match status" value="1"/>
</dbReference>
<dbReference type="AlphaFoldDB" id="A0A6M0SIN6"/>
<evidence type="ECO:0000313" key="10">
    <source>
        <dbReference type="Proteomes" id="UP000472355"/>
    </source>
</evidence>
<dbReference type="InterPro" id="IPR010998">
    <property type="entry name" value="Integrase_recombinase_N"/>
</dbReference>
<evidence type="ECO:0000256" key="5">
    <source>
        <dbReference type="ARBA" id="ARBA00023172"/>
    </source>
</evidence>
<dbReference type="SUPFAM" id="SSF56349">
    <property type="entry name" value="DNA breaking-rejoining enzymes"/>
    <property type="match status" value="1"/>
</dbReference>
<dbReference type="GO" id="GO:0015074">
    <property type="term" value="P:DNA integration"/>
    <property type="evidence" value="ECO:0007669"/>
    <property type="project" value="UniProtKB-KW"/>
</dbReference>
<dbReference type="Pfam" id="PF14659">
    <property type="entry name" value="Phage_int_SAM_3"/>
    <property type="match status" value="1"/>
</dbReference>
<dbReference type="EMBL" id="SGKU01000001">
    <property type="protein sequence ID" value="NFA41013.1"/>
    <property type="molecule type" value="Genomic_DNA"/>
</dbReference>
<reference evidence="9 10" key="1">
    <citation type="submission" date="2019-02" db="EMBL/GenBank/DDBJ databases">
        <title>Genome sequencing of Clostridium botulinum clinical isolates.</title>
        <authorList>
            <person name="Brunt J."/>
            <person name="Van Vliet A.H.M."/>
            <person name="Stringer S.C."/>
            <person name="Grant K.A."/>
            <person name="Carter A.C."/>
            <person name="Peck M.W."/>
        </authorList>
    </citation>
    <scope>NUCLEOTIDE SEQUENCE [LARGE SCALE GENOMIC DNA]</scope>
    <source>
        <strain evidence="9 10">H113700579</strain>
    </source>
</reference>
<dbReference type="InterPro" id="IPR004107">
    <property type="entry name" value="Integrase_SAM-like_N"/>
</dbReference>
<dbReference type="GO" id="GO:0003677">
    <property type="term" value="F:DNA binding"/>
    <property type="evidence" value="ECO:0007669"/>
    <property type="project" value="UniProtKB-UniRule"/>
</dbReference>
<dbReference type="Gene3D" id="1.10.150.130">
    <property type="match status" value="1"/>
</dbReference>
<evidence type="ECO:0000256" key="2">
    <source>
        <dbReference type="ARBA" id="ARBA00008857"/>
    </source>
</evidence>
<dbReference type="InterPro" id="IPR044068">
    <property type="entry name" value="CB"/>
</dbReference>
<feature type="domain" description="Tyr recombinase" evidence="7">
    <location>
        <begin position="169"/>
        <end position="367"/>
    </location>
</feature>
<evidence type="ECO:0000259" key="8">
    <source>
        <dbReference type="PROSITE" id="PS51900"/>
    </source>
</evidence>
<keyword evidence="4 6" id="KW-0238">DNA-binding</keyword>
<comment type="function">
    <text evidence="1">Site-specific tyrosine recombinase, which acts by catalyzing the cutting and rejoining of the recombining DNA molecules.</text>
</comment>
<evidence type="ECO:0000256" key="1">
    <source>
        <dbReference type="ARBA" id="ARBA00003283"/>
    </source>
</evidence>